<keyword evidence="3" id="KW-1185">Reference proteome</keyword>
<protein>
    <recommendedName>
        <fullName evidence="1">Dynein heavy chain tail domain-containing protein</fullName>
    </recommendedName>
</protein>
<dbReference type="Proteomes" id="UP000593567">
    <property type="component" value="Unassembled WGS sequence"/>
</dbReference>
<accession>A0A7J7J9K5</accession>
<evidence type="ECO:0000313" key="2">
    <source>
        <dbReference type="EMBL" id="KAF6022909.1"/>
    </source>
</evidence>
<dbReference type="GO" id="GO:0030286">
    <property type="term" value="C:dynein complex"/>
    <property type="evidence" value="ECO:0007669"/>
    <property type="project" value="InterPro"/>
</dbReference>
<feature type="domain" description="Dynein heavy chain tail" evidence="1">
    <location>
        <begin position="148"/>
        <end position="201"/>
    </location>
</feature>
<feature type="domain" description="Dynein heavy chain tail" evidence="1">
    <location>
        <begin position="202"/>
        <end position="722"/>
    </location>
</feature>
<evidence type="ECO:0000259" key="1">
    <source>
        <dbReference type="Pfam" id="PF08385"/>
    </source>
</evidence>
<name>A0A7J7J9K5_BUGNE</name>
<proteinExistence type="predicted"/>
<comment type="caution">
    <text evidence="2">The sequence shown here is derived from an EMBL/GenBank/DDBJ whole genome shotgun (WGS) entry which is preliminary data.</text>
</comment>
<dbReference type="AlphaFoldDB" id="A0A7J7J9K5"/>
<dbReference type="InterPro" id="IPR026983">
    <property type="entry name" value="DHC"/>
</dbReference>
<sequence length="998" mass="115778">MALGTPSDNFYRAEMGVHFSRVGDGFIPDATTTEEANVFMCRGLEMGTVNQNYISTLDSLLEHLFLPSLGYDSRRYSQAEQERLKKKEDGNHVVNTRDEFYSALMRLSGVMKQTSEQLEGTVTLSPPDLPCSISSVMEENLNNAALMTSIQATASSWFTNLSAALANQLQAEPKGKGPLAEISYWRERHANLSALDEQLKREAKDNARFLTTVDRHMKNITFGTTFALVTETIPNLMVALRMVWIISRYYNTDERMVPLLEKIAWQLCQRVKRIIDIKRLFQDPPEVVMEKCLKAKKMLETWKSSYFTTRAKIEESGRDSRWEFDRKRLFDRTDYMSSICGDLANVAKTLHEFHSIFTSDLKNVTGEVKLIGDILAKVDNLKSPIINFRESPFDKVNTSAWNRIMEWFSYEVNNIEQETINFINESFKKLRSAEAAYDLFHKFKNIRSRKSINEEMMKRFNDILLQFSKEVERVERIYREKKKAPPVSKSDPPVVGAIRWARMLLHKMKDTVLKLAGMPEFLHTDTGRKARGKYLYAGRSLKAYEESKYHAWVDHAEHVVAALLKKSLIVKASSRTSSVCKLVSGNRNLYRYGRMSIAETDGEQNLSYRSHAKNAKGVLIDMRVRYLVNFDSELLEIACEARSLEHLGYHIPVLTRNLALQIDKYLGAQYKLQLMVDRYHLLLDSLNVAEIKLLDHHLKELRRIMKPGISRLNWYTLGITEFATKCMHEYFEELSQNRSYTVRRLVTTYRAMSPMLTKIEGLVVTNNWQGVSRKFVRWMHGTCIETPPQHVPGSDAPYLFSFYHDIANHPEVVDLGNLIVSRTKDILTKIQRYLMRWAKHRPVWVPDKQQRAERWQSKQKVELVERYDDKLIFYTSVIERMNGTPPHHPVNCVQLCLGSLLHGIKSHAKEWLTIFGNMLQELAKSRLLSAIAYVKEKRENLDKQPESLDSLKYCLGEIAEVRRTQVEMEYSIRCMQEMYRTLFMYGLEVRYFVSIVPL</sequence>
<dbReference type="GO" id="GO:0045505">
    <property type="term" value="F:dynein intermediate chain binding"/>
    <property type="evidence" value="ECO:0007669"/>
    <property type="project" value="InterPro"/>
</dbReference>
<dbReference type="PANTHER" id="PTHR22878:SF63">
    <property type="entry name" value="DYNEIN AXONEMAL HEAVY CHAIN 10"/>
    <property type="match status" value="1"/>
</dbReference>
<organism evidence="2 3">
    <name type="scientific">Bugula neritina</name>
    <name type="common">Brown bryozoan</name>
    <name type="synonym">Sertularia neritina</name>
    <dbReference type="NCBI Taxonomy" id="10212"/>
    <lineage>
        <taxon>Eukaryota</taxon>
        <taxon>Metazoa</taxon>
        <taxon>Spiralia</taxon>
        <taxon>Lophotrochozoa</taxon>
        <taxon>Bryozoa</taxon>
        <taxon>Gymnolaemata</taxon>
        <taxon>Cheilostomatida</taxon>
        <taxon>Flustrina</taxon>
        <taxon>Buguloidea</taxon>
        <taxon>Bugulidae</taxon>
        <taxon>Bugula</taxon>
    </lineage>
</organism>
<dbReference type="Pfam" id="PF08385">
    <property type="entry name" value="DHC_N1"/>
    <property type="match status" value="2"/>
</dbReference>
<dbReference type="InterPro" id="IPR013594">
    <property type="entry name" value="Dynein_heavy_tail"/>
</dbReference>
<dbReference type="PANTHER" id="PTHR22878">
    <property type="entry name" value="DYNEIN HEAVY CHAIN 6, AXONEMAL-LIKE-RELATED"/>
    <property type="match status" value="1"/>
</dbReference>
<dbReference type="GO" id="GO:0007018">
    <property type="term" value="P:microtubule-based movement"/>
    <property type="evidence" value="ECO:0007669"/>
    <property type="project" value="InterPro"/>
</dbReference>
<dbReference type="GO" id="GO:0051959">
    <property type="term" value="F:dynein light intermediate chain binding"/>
    <property type="evidence" value="ECO:0007669"/>
    <property type="project" value="InterPro"/>
</dbReference>
<gene>
    <name evidence="2" type="ORF">EB796_018784</name>
</gene>
<dbReference type="EMBL" id="VXIV02002790">
    <property type="protein sequence ID" value="KAF6022909.1"/>
    <property type="molecule type" value="Genomic_DNA"/>
</dbReference>
<reference evidence="2" key="1">
    <citation type="submission" date="2020-06" db="EMBL/GenBank/DDBJ databases">
        <title>Draft genome of Bugula neritina, a colonial animal packing powerful symbionts and potential medicines.</title>
        <authorList>
            <person name="Rayko M."/>
        </authorList>
    </citation>
    <scope>NUCLEOTIDE SEQUENCE [LARGE SCALE GENOMIC DNA]</scope>
    <source>
        <strain evidence="2">Kwan_BN1</strain>
    </source>
</reference>
<dbReference type="OrthoDB" id="10251809at2759"/>
<evidence type="ECO:0000313" key="3">
    <source>
        <dbReference type="Proteomes" id="UP000593567"/>
    </source>
</evidence>